<evidence type="ECO:0000313" key="8">
    <source>
        <dbReference type="EMBL" id="KAG9457728.1"/>
    </source>
</evidence>
<dbReference type="AlphaFoldDB" id="A0AAV7FDT1"/>
<feature type="compositionally biased region" description="Polar residues" evidence="7">
    <location>
        <begin position="182"/>
        <end position="191"/>
    </location>
</feature>
<dbReference type="EMBL" id="JAINDJ010000002">
    <property type="protein sequence ID" value="KAG9457728.1"/>
    <property type="molecule type" value="Genomic_DNA"/>
</dbReference>
<evidence type="ECO:0000256" key="4">
    <source>
        <dbReference type="ARBA" id="ARBA00023163"/>
    </source>
</evidence>
<dbReference type="GO" id="GO:0003700">
    <property type="term" value="F:DNA-binding transcription factor activity"/>
    <property type="evidence" value="ECO:0007669"/>
    <property type="project" value="UniProtKB-UniRule"/>
</dbReference>
<dbReference type="PROSITE" id="PS51152">
    <property type="entry name" value="NFYA_HAP2_2"/>
    <property type="match status" value="1"/>
</dbReference>
<sequence>MLRSTPALPNIFTNPKGCSESSMQRVEASGKQILALGTPEFLFPAAQVDYNQQVVRIPYTYADPYFGGLVAAYGSQVYGVQPARVPLPDLAEDEPIYVNAKQYRGILRRRESRAKMEAQNKLVKSRKPYLHESRHRHAMKRARGSGGRFLNTKKHQESDGAPPSGGQNTSHSASLPCGGGSVSESEVLQSENGNAGASMITSCSEATSFSKSKEEVFRQADLGYATFHSHVGGTLQDGSGIMHNGALHRVSAIR</sequence>
<protein>
    <recommendedName>
        <fullName evidence="6">Nuclear transcription factor Y subunit</fullName>
    </recommendedName>
</protein>
<proteinExistence type="inferred from homology"/>
<dbReference type="GO" id="GO:0003677">
    <property type="term" value="F:DNA binding"/>
    <property type="evidence" value="ECO:0007669"/>
    <property type="project" value="UniProtKB-KW"/>
</dbReference>
<keyword evidence="9" id="KW-1185">Reference proteome</keyword>
<accession>A0AAV7FDT1</accession>
<dbReference type="InterPro" id="IPR001289">
    <property type="entry name" value="NFYA"/>
</dbReference>
<feature type="region of interest" description="Disordered" evidence="7">
    <location>
        <begin position="117"/>
        <end position="191"/>
    </location>
</feature>
<comment type="subcellular location">
    <subcellularLocation>
        <location evidence="1 6">Nucleus</location>
    </subcellularLocation>
</comment>
<feature type="compositionally biased region" description="Basic residues" evidence="7">
    <location>
        <begin position="123"/>
        <end position="143"/>
    </location>
</feature>
<dbReference type="PANTHER" id="PTHR12632">
    <property type="entry name" value="TRANSCRIPTION FACTOR NF-Y ALPHA-RELATED"/>
    <property type="match status" value="1"/>
</dbReference>
<comment type="function">
    <text evidence="6">Component of the sequence-specific heterotrimeric transcription factor (NF-Y) which specifically recognizes a 5'-CCAAT-3' box motif found in the promoters of its target genes.</text>
</comment>
<dbReference type="Gene3D" id="6.10.250.2430">
    <property type="match status" value="1"/>
</dbReference>
<comment type="subunit">
    <text evidence="6">Heterotrimer.</text>
</comment>
<gene>
    <name evidence="8" type="ORF">H6P81_002236</name>
</gene>
<dbReference type="PRINTS" id="PR00616">
    <property type="entry name" value="CCAATSUBUNTB"/>
</dbReference>
<comment type="similarity">
    <text evidence="6">Belongs to the NFYA/HAP2 subunit family.</text>
</comment>
<keyword evidence="2 6" id="KW-0805">Transcription regulation</keyword>
<dbReference type="Proteomes" id="UP000825729">
    <property type="component" value="Unassembled WGS sequence"/>
</dbReference>
<name>A0AAV7FDT1_ARIFI</name>
<evidence type="ECO:0000256" key="5">
    <source>
        <dbReference type="ARBA" id="ARBA00023242"/>
    </source>
</evidence>
<evidence type="ECO:0000256" key="7">
    <source>
        <dbReference type="SAM" id="MobiDB-lite"/>
    </source>
</evidence>
<dbReference type="Pfam" id="PF02045">
    <property type="entry name" value="CBFB_NFYA"/>
    <property type="match status" value="1"/>
</dbReference>
<dbReference type="GO" id="GO:0005634">
    <property type="term" value="C:nucleus"/>
    <property type="evidence" value="ECO:0007669"/>
    <property type="project" value="UniProtKB-SubCell"/>
</dbReference>
<organism evidence="8 9">
    <name type="scientific">Aristolochia fimbriata</name>
    <name type="common">White veined hardy Dutchman's pipe vine</name>
    <dbReference type="NCBI Taxonomy" id="158543"/>
    <lineage>
        <taxon>Eukaryota</taxon>
        <taxon>Viridiplantae</taxon>
        <taxon>Streptophyta</taxon>
        <taxon>Embryophyta</taxon>
        <taxon>Tracheophyta</taxon>
        <taxon>Spermatophyta</taxon>
        <taxon>Magnoliopsida</taxon>
        <taxon>Magnoliidae</taxon>
        <taxon>Piperales</taxon>
        <taxon>Aristolochiaceae</taxon>
        <taxon>Aristolochia</taxon>
    </lineage>
</organism>
<evidence type="ECO:0000256" key="2">
    <source>
        <dbReference type="ARBA" id="ARBA00023015"/>
    </source>
</evidence>
<evidence type="ECO:0000256" key="3">
    <source>
        <dbReference type="ARBA" id="ARBA00023125"/>
    </source>
</evidence>
<evidence type="ECO:0000256" key="1">
    <source>
        <dbReference type="ARBA" id="ARBA00004123"/>
    </source>
</evidence>
<keyword evidence="5 6" id="KW-0539">Nucleus</keyword>
<keyword evidence="3 6" id="KW-0238">DNA-binding</keyword>
<evidence type="ECO:0000256" key="6">
    <source>
        <dbReference type="RuleBase" id="RU367155"/>
    </source>
</evidence>
<keyword evidence="4 6" id="KW-0804">Transcription</keyword>
<reference evidence="8 9" key="1">
    <citation type="submission" date="2021-07" db="EMBL/GenBank/DDBJ databases">
        <title>The Aristolochia fimbriata genome: insights into angiosperm evolution, floral development and chemical biosynthesis.</title>
        <authorList>
            <person name="Jiao Y."/>
        </authorList>
    </citation>
    <scope>NUCLEOTIDE SEQUENCE [LARGE SCALE GENOMIC DNA]</scope>
    <source>
        <strain evidence="8">IBCAS-2021</strain>
        <tissue evidence="8">Leaf</tissue>
    </source>
</reference>
<comment type="caution">
    <text evidence="8">The sequence shown here is derived from an EMBL/GenBank/DDBJ whole genome shotgun (WGS) entry which is preliminary data.</text>
</comment>
<evidence type="ECO:0000313" key="9">
    <source>
        <dbReference type="Proteomes" id="UP000825729"/>
    </source>
</evidence>
<dbReference type="SMART" id="SM00521">
    <property type="entry name" value="CBF"/>
    <property type="match status" value="1"/>
</dbReference>